<organism evidence="2">
    <name type="scientific">marine sediment metagenome</name>
    <dbReference type="NCBI Taxonomy" id="412755"/>
    <lineage>
        <taxon>unclassified sequences</taxon>
        <taxon>metagenomes</taxon>
        <taxon>ecological metagenomes</taxon>
    </lineage>
</organism>
<feature type="compositionally biased region" description="Polar residues" evidence="1">
    <location>
        <begin position="17"/>
        <end position="27"/>
    </location>
</feature>
<protein>
    <recommendedName>
        <fullName evidence="3">Portal protein</fullName>
    </recommendedName>
</protein>
<dbReference type="InterPro" id="IPR056909">
    <property type="entry name" value="SU10_portal"/>
</dbReference>
<dbReference type="EMBL" id="LAZR01000488">
    <property type="protein sequence ID" value="KKN66865.1"/>
    <property type="molecule type" value="Genomic_DNA"/>
</dbReference>
<accession>A0A0F9SDD2</accession>
<proteinExistence type="predicted"/>
<evidence type="ECO:0008006" key="3">
    <source>
        <dbReference type="Google" id="ProtNLM"/>
    </source>
</evidence>
<evidence type="ECO:0000256" key="1">
    <source>
        <dbReference type="SAM" id="MobiDB-lite"/>
    </source>
</evidence>
<evidence type="ECO:0000313" key="2">
    <source>
        <dbReference type="EMBL" id="KKN66865.1"/>
    </source>
</evidence>
<reference evidence="2" key="1">
    <citation type="journal article" date="2015" name="Nature">
        <title>Complex archaea that bridge the gap between prokaryotes and eukaryotes.</title>
        <authorList>
            <person name="Spang A."/>
            <person name="Saw J.H."/>
            <person name="Jorgensen S.L."/>
            <person name="Zaremba-Niedzwiedzka K."/>
            <person name="Martijn J."/>
            <person name="Lind A.E."/>
            <person name="van Eijk R."/>
            <person name="Schleper C."/>
            <person name="Guy L."/>
            <person name="Ettema T.J."/>
        </authorList>
    </citation>
    <scope>NUCLEOTIDE SEQUENCE</scope>
</reference>
<name>A0A0F9SDD2_9ZZZZ</name>
<dbReference type="AlphaFoldDB" id="A0A0F9SDD2"/>
<dbReference type="Pfam" id="PF23899">
    <property type="entry name" value="SU10_portal"/>
    <property type="match status" value="1"/>
</dbReference>
<sequence length="680" mass="76290">MAYDDKNAYPKNAKPLESTSITGTSRGNVGIPSSAEETDLEKRLLRALSAMKTDMDKLTTTRSQLHEYYLAEKGDKAASGRSQVVMSDVHDTIEALMPEFMKIFYGGKNVVEITGRSGQQDEDNAKFMEEKINFDIQKQNEGFKVIYEFIKDSLMYKMGVVKYWWEKRDVTEKKSYKDLSADEIMFIVSDPKFIVTSVKATLLVDGGMKTIKTDVLKNIDLYPDALFELNGKIVVEKISKPVIESVPPEEFMFDIRTKKLGDSVCAHRKKVHWKKLKKYGLTREDITGEVDYFDATTEGEHLKIARLEDLGGRSFVTDEEEIDQVTHVYIYECYYNDYDEDGEKVPMKALLFGRKILGTPKKNSYKKPPFCVLSPILITHRLCGRSVAELVVEIQRLHTALIRYILDNIYFQNNGFRIINKYRIDVDSYLNGNKPGGVAFTRYDTNPSDAIYDLPVQPIAPHVLKMLEYSDEIKANRTGVTKYSQGLDAKSLNKTATGITQIMNASQKRTELMARIFAETGFKDLVEALVQMNLDYFDKEENIKIGEKWETINPEMISGKYDVVIEVGSGTGSKDMQYQQKVQMLNIYGQIASLLGEKTMMIFTPEHIKNILQDMWEDLGYRNTSKFILDRKPQEVGLGGAGAGIPGAQPQGAAGVGPGGAGAIAPPDIAAILQGSGGGV</sequence>
<comment type="caution">
    <text evidence="2">The sequence shown here is derived from an EMBL/GenBank/DDBJ whole genome shotgun (WGS) entry which is preliminary data.</text>
</comment>
<feature type="region of interest" description="Disordered" evidence="1">
    <location>
        <begin position="1"/>
        <end position="36"/>
    </location>
</feature>
<gene>
    <name evidence="2" type="ORF">LCGC14_0467330</name>
</gene>